<reference evidence="8" key="1">
    <citation type="submission" date="2017-11" db="EMBL/GenBank/DDBJ databases">
        <title>Otitis media/interna in a cat caused by the recently described species Corynebacterium provencense.</title>
        <authorList>
            <person name="Kittl S."/>
            <person name="Brodard I."/>
            <person name="Rychener L."/>
            <person name="Jores J."/>
            <person name="Roosje P."/>
            <person name="Gobeli Brawand S."/>
        </authorList>
    </citation>
    <scope>NUCLEOTIDE SEQUENCE [LARGE SCALE GENOMIC DNA]</scope>
    <source>
        <strain evidence="8">17KM38</strain>
    </source>
</reference>
<dbReference type="EMBL" id="CP024988">
    <property type="protein sequence ID" value="AWT26506.1"/>
    <property type="molecule type" value="Genomic_DNA"/>
</dbReference>
<dbReference type="PRINTS" id="PR00719">
    <property type="entry name" value="LMWPTPASE"/>
</dbReference>
<dbReference type="Gene3D" id="3.40.50.1000">
    <property type="entry name" value="HAD superfamily/HAD-like"/>
    <property type="match status" value="1"/>
</dbReference>
<accession>A0A2Z3YPJ7</accession>
<dbReference type="InterPro" id="IPR023198">
    <property type="entry name" value="PGP-like_dom2"/>
</dbReference>
<feature type="active site" evidence="5">
    <location>
        <position position="233"/>
    </location>
</feature>
<evidence type="ECO:0000256" key="4">
    <source>
        <dbReference type="ARBA" id="ARBA00022912"/>
    </source>
</evidence>
<dbReference type="EC" id="3.1.3.48" evidence="2"/>
<dbReference type="SUPFAM" id="SSF52788">
    <property type="entry name" value="Phosphotyrosine protein phosphatases I"/>
    <property type="match status" value="1"/>
</dbReference>
<dbReference type="CDD" id="cd16343">
    <property type="entry name" value="LMWPTP"/>
    <property type="match status" value="1"/>
</dbReference>
<dbReference type="Pfam" id="PF13419">
    <property type="entry name" value="HAD_2"/>
    <property type="match status" value="1"/>
</dbReference>
<gene>
    <name evidence="7" type="primary">ptpA</name>
    <name evidence="7" type="ORF">Csp1_17240</name>
</gene>
<proteinExistence type="inferred from homology"/>
<organism evidence="7 8">
    <name type="scientific">Corynebacterium provencense</name>
    <dbReference type="NCBI Taxonomy" id="1737425"/>
    <lineage>
        <taxon>Bacteria</taxon>
        <taxon>Bacillati</taxon>
        <taxon>Actinomycetota</taxon>
        <taxon>Actinomycetes</taxon>
        <taxon>Mycobacteriales</taxon>
        <taxon>Corynebacteriaceae</taxon>
        <taxon>Corynebacterium</taxon>
    </lineage>
</organism>
<evidence type="ECO:0000256" key="1">
    <source>
        <dbReference type="ARBA" id="ARBA00011063"/>
    </source>
</evidence>
<dbReference type="InterPro" id="IPR017867">
    <property type="entry name" value="Tyr_phospatase_low_mol_wt"/>
</dbReference>
<dbReference type="InterPro" id="IPR036412">
    <property type="entry name" value="HAD-like_sf"/>
</dbReference>
<dbReference type="PANTHER" id="PTHR11717:SF7">
    <property type="entry name" value="LOW MOLECULAR WEIGHT PHOSPHOTYROSINE PROTEIN PHOSPHATASE"/>
    <property type="match status" value="1"/>
</dbReference>
<protein>
    <recommendedName>
        <fullName evidence="2">protein-tyrosine-phosphatase</fullName>
        <ecNumber evidence="2">3.1.3.48</ecNumber>
    </recommendedName>
</protein>
<keyword evidence="4" id="KW-0904">Protein phosphatase</keyword>
<evidence type="ECO:0000256" key="3">
    <source>
        <dbReference type="ARBA" id="ARBA00022801"/>
    </source>
</evidence>
<dbReference type="Pfam" id="PF01451">
    <property type="entry name" value="LMWPc"/>
    <property type="match status" value="1"/>
</dbReference>
<evidence type="ECO:0000256" key="2">
    <source>
        <dbReference type="ARBA" id="ARBA00013064"/>
    </source>
</evidence>
<comment type="similarity">
    <text evidence="1">Belongs to the low molecular weight phosphotyrosine protein phosphatase family.</text>
</comment>
<dbReference type="InterPro" id="IPR050438">
    <property type="entry name" value="LMW_PTPase"/>
</dbReference>
<evidence type="ECO:0000313" key="7">
    <source>
        <dbReference type="EMBL" id="AWT26506.1"/>
    </source>
</evidence>
<dbReference type="STRING" id="1737425.GCA_900049755_02650"/>
<dbReference type="Gene3D" id="1.10.150.240">
    <property type="entry name" value="Putative phosphatase, domain 2"/>
    <property type="match status" value="1"/>
</dbReference>
<name>A0A2Z3YPJ7_9CORY</name>
<dbReference type="SMART" id="SM00226">
    <property type="entry name" value="LMWPc"/>
    <property type="match status" value="1"/>
</dbReference>
<feature type="active site" description="Proton donor" evidence="5">
    <location>
        <position position="340"/>
    </location>
</feature>
<dbReference type="Proteomes" id="UP000247696">
    <property type="component" value="Chromosome"/>
</dbReference>
<sequence length="377" mass="40516">MDGTLVDSLPGISDCFLRALSANGTEAPPEEQVRRIAGPPMIDTLKSLGLTGSLLESTYADYRSCYSGGGWRNCRPYPGMKELLYSWKDAGIVLATATSKVESSARMMLEHLGVLNCFDVIATATEGEHGRRTKTEVVGYALESLGLDPTPVAGGGPSNRSDILLVGDRIHDVEGAHAYGVRSILVDWGYGGRDEHAASDWSVAEVGELERVVADWADDRPHICVVCTGNICRSPMGEIMLRRALQDAGLGDAVRLNSCGTTGWHVGEAVDPRAAAWLQRQGYTASGHAAAEFGPEHRDADLFLVMDASNRKALEKAGVDPARIALFRSFGPAGDREVADPYYGDDADFDRAGRELDDALPGIVAWARDRVRRAPSA</sequence>
<evidence type="ECO:0000313" key="8">
    <source>
        <dbReference type="Proteomes" id="UP000247696"/>
    </source>
</evidence>
<dbReference type="GO" id="GO:0004725">
    <property type="term" value="F:protein tyrosine phosphatase activity"/>
    <property type="evidence" value="ECO:0007669"/>
    <property type="project" value="UniProtKB-EC"/>
</dbReference>
<evidence type="ECO:0000259" key="6">
    <source>
        <dbReference type="SMART" id="SM00226"/>
    </source>
</evidence>
<dbReference type="InterPro" id="IPR041492">
    <property type="entry name" value="HAD_2"/>
</dbReference>
<dbReference type="InterPro" id="IPR023485">
    <property type="entry name" value="Ptyr_pPase"/>
</dbReference>
<dbReference type="InterPro" id="IPR023214">
    <property type="entry name" value="HAD_sf"/>
</dbReference>
<dbReference type="KEGG" id="cpre:Csp1_17240"/>
<feature type="active site" description="Nucleophile" evidence="5">
    <location>
        <position position="227"/>
    </location>
</feature>
<keyword evidence="8" id="KW-1185">Reference proteome</keyword>
<dbReference type="InterPro" id="IPR036196">
    <property type="entry name" value="Ptyr_pPase_sf"/>
</dbReference>
<dbReference type="PANTHER" id="PTHR11717">
    <property type="entry name" value="LOW MOLECULAR WEIGHT PROTEIN TYROSINE PHOSPHATASE"/>
    <property type="match status" value="1"/>
</dbReference>
<evidence type="ECO:0000256" key="5">
    <source>
        <dbReference type="PIRSR" id="PIRSR617867-1"/>
    </source>
</evidence>
<keyword evidence="3 7" id="KW-0378">Hydrolase</keyword>
<feature type="domain" description="Phosphotyrosine protein phosphatase I" evidence="6">
    <location>
        <begin position="221"/>
        <end position="366"/>
    </location>
</feature>
<dbReference type="AlphaFoldDB" id="A0A2Z3YPJ7"/>
<dbReference type="SUPFAM" id="SSF56784">
    <property type="entry name" value="HAD-like"/>
    <property type="match status" value="1"/>
</dbReference>
<dbReference type="Gene3D" id="3.40.50.2300">
    <property type="match status" value="1"/>
</dbReference>